<reference evidence="1 2" key="1">
    <citation type="submission" date="2019-03" db="EMBL/GenBank/DDBJ databases">
        <authorList>
            <person name="Kox A.R. M."/>
        </authorList>
    </citation>
    <scope>NUCLEOTIDE SEQUENCE [LARGE SCALE GENOMIC DNA]</scope>
    <source>
        <strain evidence="1">MTUNDRAET4 annotated genome</strain>
        <plasmid evidence="2">3</plasmid>
    </source>
</reference>
<name>A0A4U8Z7L7_METTU</name>
<dbReference type="KEGG" id="mtun:MTUNDRAET4_0075.2"/>
<proteinExistence type="predicted"/>
<dbReference type="EMBL" id="LR536452">
    <property type="protein sequence ID" value="VFU17518.1"/>
    <property type="molecule type" value="Genomic_DNA"/>
</dbReference>
<organism evidence="1 2">
    <name type="scientific">Methylocella tundrae</name>
    <dbReference type="NCBI Taxonomy" id="227605"/>
    <lineage>
        <taxon>Bacteria</taxon>
        <taxon>Pseudomonadati</taxon>
        <taxon>Pseudomonadota</taxon>
        <taxon>Alphaproteobacteria</taxon>
        <taxon>Hyphomicrobiales</taxon>
        <taxon>Beijerinckiaceae</taxon>
        <taxon>Methylocella</taxon>
    </lineage>
</organism>
<dbReference type="AlphaFoldDB" id="A0A4U8Z7L7"/>
<sequence length="180" mass="20161">MIPPAVVRALTNPALIADTLTPTKWSSAEDKAKFGSALLKFIAADFPKIAFKKPLYNRLSNTFGHIAHYDLNGFYAEVFEDTAGKIEFLQQTLQWPCWSDPAYTYCDVERLIQARLRKSGILAIKQAELAAESRRHELTALERLKAKYEPTTALSPAPPAPPMPPAQLLRQTDLFDVCTR</sequence>
<dbReference type="RefSeq" id="WP_134493318.1">
    <property type="nucleotide sequence ID" value="NZ_CP139087.1"/>
</dbReference>
<dbReference type="Proteomes" id="UP000294360">
    <property type="component" value="Plasmid 3"/>
</dbReference>
<keyword evidence="1" id="KW-0614">Plasmid</keyword>
<evidence type="ECO:0000313" key="2">
    <source>
        <dbReference type="Proteomes" id="UP000294360"/>
    </source>
</evidence>
<dbReference type="OrthoDB" id="5541002at2"/>
<evidence type="ECO:0000313" key="1">
    <source>
        <dbReference type="EMBL" id="VFU17518.1"/>
    </source>
</evidence>
<accession>A0A4U8Z7L7</accession>
<gene>
    <name evidence="1" type="ORF">MTUNDRAET4_0075</name>
</gene>
<geneLocation type="plasmid" evidence="1 2">
    <name>3</name>
</geneLocation>
<protein>
    <submittedName>
        <fullName evidence="1">Uncharacterized protein</fullName>
    </submittedName>
</protein>